<feature type="region of interest" description="Disordered" evidence="1">
    <location>
        <begin position="98"/>
        <end position="138"/>
    </location>
</feature>
<organism evidence="2 3">
    <name type="scientific">Prorocentrum cordatum</name>
    <dbReference type="NCBI Taxonomy" id="2364126"/>
    <lineage>
        <taxon>Eukaryota</taxon>
        <taxon>Sar</taxon>
        <taxon>Alveolata</taxon>
        <taxon>Dinophyceae</taxon>
        <taxon>Prorocentrales</taxon>
        <taxon>Prorocentraceae</taxon>
        <taxon>Prorocentrum</taxon>
    </lineage>
</organism>
<evidence type="ECO:0000313" key="3">
    <source>
        <dbReference type="Proteomes" id="UP001189429"/>
    </source>
</evidence>
<reference evidence="2" key="1">
    <citation type="submission" date="2023-10" db="EMBL/GenBank/DDBJ databases">
        <authorList>
            <person name="Chen Y."/>
            <person name="Shah S."/>
            <person name="Dougan E. K."/>
            <person name="Thang M."/>
            <person name="Chan C."/>
        </authorList>
    </citation>
    <scope>NUCLEOTIDE SEQUENCE [LARGE SCALE GENOMIC DNA]</scope>
</reference>
<evidence type="ECO:0000256" key="1">
    <source>
        <dbReference type="SAM" id="MobiDB-lite"/>
    </source>
</evidence>
<protein>
    <submittedName>
        <fullName evidence="2">Uncharacterized protein</fullName>
    </submittedName>
</protein>
<name>A0ABN9SRT8_9DINO</name>
<accession>A0ABN9SRT8</accession>
<comment type="caution">
    <text evidence="2">The sequence shown here is derived from an EMBL/GenBank/DDBJ whole genome shotgun (WGS) entry which is preliminary data.</text>
</comment>
<feature type="compositionally biased region" description="Polar residues" evidence="1">
    <location>
        <begin position="98"/>
        <end position="112"/>
    </location>
</feature>
<dbReference type="Proteomes" id="UP001189429">
    <property type="component" value="Unassembled WGS sequence"/>
</dbReference>
<gene>
    <name evidence="2" type="ORF">PCOR1329_LOCUS32064</name>
</gene>
<feature type="compositionally biased region" description="Basic and acidic residues" evidence="1">
    <location>
        <begin position="113"/>
        <end position="131"/>
    </location>
</feature>
<evidence type="ECO:0000313" key="2">
    <source>
        <dbReference type="EMBL" id="CAK0834704.1"/>
    </source>
</evidence>
<proteinExistence type="predicted"/>
<dbReference type="EMBL" id="CAUYUJ010012858">
    <property type="protein sequence ID" value="CAK0834704.1"/>
    <property type="molecule type" value="Genomic_DNA"/>
</dbReference>
<keyword evidence="3" id="KW-1185">Reference proteome</keyword>
<sequence length="138" mass="15233">MSSGLGSRTELGEQVNRSVGELARRQERLIPQARRAAGEALRTCGRLADDSLAASEATQQKLRDLGDGVEERWGAQERWVQRRLEEHCSRLTSASCWSSGAWRSSGQSQSRTCRADHDGDRRRRPGGDRPTGRGRSAG</sequence>